<dbReference type="InterPro" id="IPR002937">
    <property type="entry name" value="Amino_oxidase"/>
</dbReference>
<evidence type="ECO:0000256" key="5">
    <source>
        <dbReference type="ARBA" id="ARBA00023070"/>
    </source>
</evidence>
<reference evidence="8 9" key="1">
    <citation type="journal article" date="2023" name="Microbiol. Resour. Announc.">
        <title>Complete Genome Sequence of Imperialibacter roseus strain P4T.</title>
        <authorList>
            <person name="Tizabi D.R."/>
            <person name="Bachvaroff T."/>
            <person name="Hill R.T."/>
        </authorList>
    </citation>
    <scope>NUCLEOTIDE SEQUENCE [LARGE SCALE GENOMIC DNA]</scope>
    <source>
        <strain evidence="8 9">P4T</strain>
    </source>
</reference>
<sequence length="460" mass="50363">MRKLLLSLPAGYVLPSVLSSCETQDDLFPNLSFGGKVIVVGAGAAGLHAAYILHKNGVDVQVLEATNRVGGRIKALDEFTGYPLELGADHVRGVNSVFYDAVRISNFEYYQDRGKTYYQLTGKIIEESEANSNTSFRAASKVIEKLPLYSGPDISLSDYLDKEPLSDESLTLLNSFIANEFGTDLDLLSVAGYNEALAKRTSGNEKIILRRRSFSEVLDIQYSPISSKIRQNTPIKSIDYSSGKVVLTDDANQTYEADKVIVTVPLPILKEGRISFSPALPEEKLLAMDGIGMDASVKIFMRFGQNFWGDETSTVYPGGIIPEYRAPGWGKRSEFDDDLIFFNNVLVGEANGSAGATLSELGNDAVAYALRDLDEMFNGQATKFLTQSYVMDWSKDTFTKGAYSYPKVGSEGAREILASAIDNKIYFAGEATHNEGHFGTVHGAMETGYRAAYEILKSIS</sequence>
<keyword evidence="5" id="KW-0073">Auxin biosynthesis</keyword>
<evidence type="ECO:0000256" key="3">
    <source>
        <dbReference type="ARBA" id="ARBA00012535"/>
    </source>
</evidence>
<feature type="domain" description="Amine oxidase" evidence="7">
    <location>
        <begin position="45"/>
        <end position="456"/>
    </location>
</feature>
<evidence type="ECO:0000313" key="8">
    <source>
        <dbReference type="EMBL" id="WOK05045.1"/>
    </source>
</evidence>
<dbReference type="Gene3D" id="3.50.50.60">
    <property type="entry name" value="FAD/NAD(P)-binding domain"/>
    <property type="match status" value="1"/>
</dbReference>
<keyword evidence="8" id="KW-0560">Oxidoreductase</keyword>
<evidence type="ECO:0000313" key="9">
    <source>
        <dbReference type="Proteomes" id="UP001302349"/>
    </source>
</evidence>
<dbReference type="InterPro" id="IPR050281">
    <property type="entry name" value="Flavin_monoamine_oxidase"/>
</dbReference>
<dbReference type="EMBL" id="CP136051">
    <property type="protein sequence ID" value="WOK05045.1"/>
    <property type="molecule type" value="Genomic_DNA"/>
</dbReference>
<dbReference type="PANTHER" id="PTHR10742">
    <property type="entry name" value="FLAVIN MONOAMINE OXIDASE"/>
    <property type="match status" value="1"/>
</dbReference>
<evidence type="ECO:0000256" key="4">
    <source>
        <dbReference type="ARBA" id="ARBA00017871"/>
    </source>
</evidence>
<dbReference type="Proteomes" id="UP001302349">
    <property type="component" value="Chromosome"/>
</dbReference>
<name>A0ABZ0IL52_9BACT</name>
<dbReference type="PRINTS" id="PR00420">
    <property type="entry name" value="RNGMNOXGNASE"/>
</dbReference>
<dbReference type="PROSITE" id="PS51257">
    <property type="entry name" value="PROKAR_LIPOPROTEIN"/>
    <property type="match status" value="1"/>
</dbReference>
<evidence type="ECO:0000256" key="6">
    <source>
        <dbReference type="ARBA" id="ARBA00047321"/>
    </source>
</evidence>
<dbReference type="Gene3D" id="3.90.660.10">
    <property type="match status" value="1"/>
</dbReference>
<comment type="similarity">
    <text evidence="2">Belongs to the tryptophan 2-monooxygenase family.</text>
</comment>
<dbReference type="RefSeq" id="WP_317487838.1">
    <property type="nucleotide sequence ID" value="NZ_CP136051.1"/>
</dbReference>
<accession>A0ABZ0IL52</accession>
<dbReference type="InterPro" id="IPR036188">
    <property type="entry name" value="FAD/NAD-bd_sf"/>
</dbReference>
<comment type="catalytic activity">
    <reaction evidence="6">
        <text>L-tryptophan + O2 = indole-3-acetamide + CO2 + H2O</text>
        <dbReference type="Rhea" id="RHEA:16165"/>
        <dbReference type="ChEBI" id="CHEBI:15377"/>
        <dbReference type="ChEBI" id="CHEBI:15379"/>
        <dbReference type="ChEBI" id="CHEBI:16031"/>
        <dbReference type="ChEBI" id="CHEBI:16526"/>
        <dbReference type="ChEBI" id="CHEBI:57912"/>
        <dbReference type="EC" id="1.13.12.3"/>
    </reaction>
</comment>
<comment type="pathway">
    <text evidence="1">Plant hormone metabolism; auxin biosynthesis.</text>
</comment>
<dbReference type="GO" id="GO:0016491">
    <property type="term" value="F:oxidoreductase activity"/>
    <property type="evidence" value="ECO:0007669"/>
    <property type="project" value="UniProtKB-KW"/>
</dbReference>
<gene>
    <name evidence="8" type="ORF">RT717_18345</name>
</gene>
<protein>
    <recommendedName>
        <fullName evidence="4">Tryptophan 2-monooxygenase</fullName>
        <ecNumber evidence="3">1.13.12.3</ecNumber>
    </recommendedName>
</protein>
<evidence type="ECO:0000259" key="7">
    <source>
        <dbReference type="Pfam" id="PF01593"/>
    </source>
</evidence>
<organism evidence="8 9">
    <name type="scientific">Imperialibacter roseus</name>
    <dbReference type="NCBI Taxonomy" id="1324217"/>
    <lineage>
        <taxon>Bacteria</taxon>
        <taxon>Pseudomonadati</taxon>
        <taxon>Bacteroidota</taxon>
        <taxon>Cytophagia</taxon>
        <taxon>Cytophagales</taxon>
        <taxon>Flammeovirgaceae</taxon>
        <taxon>Imperialibacter</taxon>
    </lineage>
</organism>
<proteinExistence type="inferred from homology"/>
<dbReference type="PANTHER" id="PTHR10742:SF410">
    <property type="entry name" value="LYSINE-SPECIFIC HISTONE DEMETHYLASE 2"/>
    <property type="match status" value="1"/>
</dbReference>
<evidence type="ECO:0000256" key="1">
    <source>
        <dbReference type="ARBA" id="ARBA00004814"/>
    </source>
</evidence>
<dbReference type="EC" id="1.13.12.3" evidence="3"/>
<dbReference type="SUPFAM" id="SSF54373">
    <property type="entry name" value="FAD-linked reductases, C-terminal domain"/>
    <property type="match status" value="1"/>
</dbReference>
<evidence type="ECO:0000256" key="2">
    <source>
        <dbReference type="ARBA" id="ARBA00005833"/>
    </source>
</evidence>
<dbReference type="SUPFAM" id="SSF51905">
    <property type="entry name" value="FAD/NAD(P)-binding domain"/>
    <property type="match status" value="1"/>
</dbReference>
<keyword evidence="9" id="KW-1185">Reference proteome</keyword>
<dbReference type="Pfam" id="PF01593">
    <property type="entry name" value="Amino_oxidase"/>
    <property type="match status" value="1"/>
</dbReference>